<reference evidence="1" key="1">
    <citation type="submission" date="2009-10" db="EMBL/GenBank/DDBJ databases">
        <title>Diversity of trophic interactions inside an arsenic-rich microbial ecosystem.</title>
        <authorList>
            <person name="Bertin P.N."/>
            <person name="Heinrich-Salmeron A."/>
            <person name="Pelletier E."/>
            <person name="Goulhen-Chollet F."/>
            <person name="Arsene-Ploetze F."/>
            <person name="Gallien S."/>
            <person name="Calteau A."/>
            <person name="Vallenet D."/>
            <person name="Casiot C."/>
            <person name="Chane-Woon-Ming B."/>
            <person name="Giloteaux L."/>
            <person name="Barakat M."/>
            <person name="Bonnefoy V."/>
            <person name="Bruneel O."/>
            <person name="Chandler M."/>
            <person name="Cleiss J."/>
            <person name="Duran R."/>
            <person name="Elbaz-Poulichet F."/>
            <person name="Fonknechten N."/>
            <person name="Lauga B."/>
            <person name="Mornico D."/>
            <person name="Ortet P."/>
            <person name="Schaeffer C."/>
            <person name="Siguier P."/>
            <person name="Alexander Thil Smith A."/>
            <person name="Van Dorsselaer A."/>
            <person name="Weissenbach J."/>
            <person name="Medigue C."/>
            <person name="Le Paslier D."/>
        </authorList>
    </citation>
    <scope>NUCLEOTIDE SEQUENCE</scope>
</reference>
<evidence type="ECO:0000313" key="1">
    <source>
        <dbReference type="EMBL" id="CBI08947.1"/>
    </source>
</evidence>
<protein>
    <recommendedName>
        <fullName evidence="2">Guanylate cyclase domain-containing protein</fullName>
    </recommendedName>
</protein>
<sequence>MLHGTDSAIEFTLDIVMDSASDLRNGRYVLYLDILGFSDLVESRGAEEVYKTINKALAAFERWEELNQLFCTIYFSDTFIFYQEPKGYGAWAFADVYAIGGMLLSALLAHGIPARGSISFGQFEVRSDESAKHQVYFGRALIEAYRAEQKESWIGISILKSAWLPFENNHPGYIAVLQSERAWLMRNDDVLLLNPFIKLYGWHSYDLIGEIDTPYMQWDDPEFPNDILGFKFLRDQAAAYAAAGDFSGRVAIKYHSTIAFLKKVFGEELYEWGTRISEVSDA</sequence>
<dbReference type="AlphaFoldDB" id="E6QNX6"/>
<organism evidence="1">
    <name type="scientific">mine drainage metagenome</name>
    <dbReference type="NCBI Taxonomy" id="410659"/>
    <lineage>
        <taxon>unclassified sequences</taxon>
        <taxon>metagenomes</taxon>
        <taxon>ecological metagenomes</taxon>
    </lineage>
</organism>
<evidence type="ECO:0008006" key="2">
    <source>
        <dbReference type="Google" id="ProtNLM"/>
    </source>
</evidence>
<proteinExistence type="predicted"/>
<dbReference type="EMBL" id="CABQ01000294">
    <property type="protein sequence ID" value="CBI08947.1"/>
    <property type="molecule type" value="Genomic_DNA"/>
</dbReference>
<name>E6QNX6_9ZZZZ</name>
<accession>E6QNX6</accession>
<comment type="caution">
    <text evidence="1">The sequence shown here is derived from an EMBL/GenBank/DDBJ whole genome shotgun (WGS) entry which is preliminary data.</text>
</comment>
<gene>
    <name evidence="1" type="ORF">CARN6_2477</name>
</gene>